<evidence type="ECO:0000313" key="1">
    <source>
        <dbReference type="EMBL" id="MDZ7281082.1"/>
    </source>
</evidence>
<dbReference type="InterPro" id="IPR000014">
    <property type="entry name" value="PAS"/>
</dbReference>
<keyword evidence="2" id="KW-1185">Reference proteome</keyword>
<name>A0ABU5LMB3_9SPHN</name>
<dbReference type="Proteomes" id="UP001292182">
    <property type="component" value="Unassembled WGS sequence"/>
</dbReference>
<comment type="caution">
    <text evidence="1">The sequence shown here is derived from an EMBL/GenBank/DDBJ whole genome shotgun (WGS) entry which is preliminary data.</text>
</comment>
<dbReference type="Gene3D" id="3.30.450.20">
    <property type="entry name" value="PAS domain"/>
    <property type="match status" value="1"/>
</dbReference>
<organism evidence="1 2">
    <name type="scientific">Sphingomonas sanguinis</name>
    <dbReference type="NCBI Taxonomy" id="33051"/>
    <lineage>
        <taxon>Bacteria</taxon>
        <taxon>Pseudomonadati</taxon>
        <taxon>Pseudomonadota</taxon>
        <taxon>Alphaproteobacteria</taxon>
        <taxon>Sphingomonadales</taxon>
        <taxon>Sphingomonadaceae</taxon>
        <taxon>Sphingomonas</taxon>
    </lineage>
</organism>
<accession>A0ABU5LMB3</accession>
<protein>
    <submittedName>
        <fullName evidence="1">PAS domain-containing protein</fullName>
    </submittedName>
</protein>
<dbReference type="InterPro" id="IPR035965">
    <property type="entry name" value="PAS-like_dom_sf"/>
</dbReference>
<proteinExistence type="predicted"/>
<dbReference type="EMBL" id="JAOBTW010000003">
    <property type="protein sequence ID" value="MDZ7281082.1"/>
    <property type="molecule type" value="Genomic_DNA"/>
</dbReference>
<dbReference type="SUPFAM" id="SSF55785">
    <property type="entry name" value="PYP-like sensor domain (PAS domain)"/>
    <property type="match status" value="1"/>
</dbReference>
<gene>
    <name evidence="1" type="ORF">N4G62_03440</name>
</gene>
<dbReference type="NCBIfam" id="TIGR00229">
    <property type="entry name" value="sensory_box"/>
    <property type="match status" value="1"/>
</dbReference>
<dbReference type="CDD" id="cd00130">
    <property type="entry name" value="PAS"/>
    <property type="match status" value="1"/>
</dbReference>
<evidence type="ECO:0000313" key="2">
    <source>
        <dbReference type="Proteomes" id="UP001292182"/>
    </source>
</evidence>
<reference evidence="2" key="1">
    <citation type="submission" date="2023-07" db="EMBL/GenBank/DDBJ databases">
        <title>Whole genome sequence analysis of rice epiphytic Sphingomonas sanguinis OsEp_Plm_15B2.</title>
        <authorList>
            <person name="Sahu K.P."/>
            <person name="Asharani P."/>
            <person name="Reddy B."/>
            <person name="Kumar A."/>
        </authorList>
    </citation>
    <scope>NUCLEOTIDE SEQUENCE [LARGE SCALE GENOMIC DNA]</scope>
    <source>
        <strain evidence="2">OsEp_Plm_15B2</strain>
    </source>
</reference>
<dbReference type="RefSeq" id="WP_322538573.1">
    <property type="nucleotide sequence ID" value="NZ_JAOBTW010000003.1"/>
</dbReference>
<sequence length="217" mass="24266">MPTAHCVSTTDGFILEADAGFLELLRRGEDEVIGMSYKDITCPEDLGRSEAMLASLIKRAAPVRLQKRYARPDGTTVTANVYVTRFDNPDRLVSTLFWNEEGRELPPARLWEMALRARRLRQVRQQEFGNDVAMSPLGDILNCVYLAEAEGRIVGVEEISSETKLSLSVSARWINYLISQGAIETCSSINENVQFTQLGLKKMERVLSSGYEVPSSD</sequence>